<sequence length="175" mass="20022">MGVNWNAIGAIASAIASFAALVAIIITIKTNRDNNDEKQFAVQPWFHVTCIERMGASASLRLILLNDASSTIKIDKVNMILNEDNKVISLDYRYLKKDSQYVSTGKCFEVTIKNDEILFGKTAYLEIYYTNLYNKKMKAVSPRFEFVEKLNENSLLYIEPRGFLYIPFTNEIIKK</sequence>
<dbReference type="EMBL" id="CP027303">
    <property type="protein sequence ID" value="AWO73146.1"/>
    <property type="molecule type" value="Genomic_DNA"/>
</dbReference>
<dbReference type="Proteomes" id="UP000246996">
    <property type="component" value="Chromosome"/>
</dbReference>
<reference evidence="3" key="1">
    <citation type="submission" date="2018-02" db="EMBL/GenBank/DDBJ databases">
        <title>The complete genome of bacterial strain SGAirxxxx.</title>
        <authorList>
            <person name="Schuster S.C."/>
        </authorList>
    </citation>
    <scope>NUCLEOTIDE SEQUENCE [LARGE SCALE GENOMIC DNA]</scope>
    <source>
        <strain evidence="3">SGAir0734</strain>
    </source>
</reference>
<evidence type="ECO:0000313" key="2">
    <source>
        <dbReference type="EMBL" id="AWO73146.1"/>
    </source>
</evidence>
<keyword evidence="1" id="KW-0812">Transmembrane</keyword>
<name>A0A2Z3N1T9_GEOTH</name>
<proteinExistence type="predicted"/>
<accession>A0A2Z3N1T9</accession>
<feature type="transmembrane region" description="Helical" evidence="1">
    <location>
        <begin position="6"/>
        <end position="28"/>
    </location>
</feature>
<gene>
    <name evidence="2" type="ORF">C1N76_00185</name>
</gene>
<evidence type="ECO:0000256" key="1">
    <source>
        <dbReference type="SAM" id="Phobius"/>
    </source>
</evidence>
<dbReference type="RefSeq" id="WP_021322666.1">
    <property type="nucleotide sequence ID" value="NZ_CP027303.2"/>
</dbReference>
<keyword evidence="1" id="KW-1133">Transmembrane helix</keyword>
<protein>
    <submittedName>
        <fullName evidence="2">Uncharacterized protein</fullName>
    </submittedName>
</protein>
<organism evidence="2 3">
    <name type="scientific">Geobacillus thermoleovorans</name>
    <name type="common">Bacillus thermoleovorans</name>
    <dbReference type="NCBI Taxonomy" id="33941"/>
    <lineage>
        <taxon>Bacteria</taxon>
        <taxon>Bacillati</taxon>
        <taxon>Bacillota</taxon>
        <taxon>Bacilli</taxon>
        <taxon>Bacillales</taxon>
        <taxon>Anoxybacillaceae</taxon>
        <taxon>Geobacillus</taxon>
        <taxon>Geobacillus thermoleovorans group</taxon>
    </lineage>
</organism>
<dbReference type="AlphaFoldDB" id="A0A2Z3N1T9"/>
<evidence type="ECO:0000313" key="3">
    <source>
        <dbReference type="Proteomes" id="UP000246996"/>
    </source>
</evidence>
<keyword evidence="1" id="KW-0472">Membrane</keyword>